<dbReference type="FunFam" id="3.40.630.30:FF:000047">
    <property type="entry name" value="Acetyltransferase, GNAT family"/>
    <property type="match status" value="1"/>
</dbReference>
<proteinExistence type="predicted"/>
<dbReference type="Pfam" id="PF00583">
    <property type="entry name" value="Acetyltransf_1"/>
    <property type="match status" value="1"/>
</dbReference>
<sequence length="381" mass="42406">MLPLGEPVDAAPACRPAREALDGRFITLVPFDVERHGPGLFAATQGAEHDWLWAYLGAGPFADYAAFEEHYRAAATREDPLLFAILDVRDGAVLGHVTYLRIDAANRVIEVGNILYVPALMRTPGGTEAMYLMARHVFEELGYRRYEWKCNALNAPSRRAAERYGFVFEGVFRHHMIVKGRNRDTAWFSMLAEEWPQRAVAMEAWLAAGNFDAEGRQIVPLAVLNANALELPGGTLRRASLDDLDSIRTVQQAAYASNRILLGVEPVPLLWDYAQIMRGREVWVLDGEKGLAGVLVLHTRPDDLVIDSLSVAPMAQGQGVGNLLLAAGEVRARALGRRTLRLYTGEPLAANIHWYRRKGYSIERVEQMPDRRLVHMAKAVG</sequence>
<dbReference type="SUPFAM" id="SSF55729">
    <property type="entry name" value="Acyl-CoA N-acyltransferases (Nat)"/>
    <property type="match status" value="2"/>
</dbReference>
<evidence type="ECO:0000313" key="3">
    <source>
        <dbReference type="Proteomes" id="UP001151088"/>
    </source>
</evidence>
<dbReference type="RefSeq" id="WP_258734614.1">
    <property type="nucleotide sequence ID" value="NZ_JANTHZ010000012.1"/>
</dbReference>
<comment type="caution">
    <text evidence="2">The sequence shown here is derived from an EMBL/GenBank/DDBJ whole genome shotgun (WGS) entry which is preliminary data.</text>
</comment>
<dbReference type="Gene3D" id="3.40.630.30">
    <property type="match status" value="2"/>
</dbReference>
<keyword evidence="3" id="KW-1185">Reference proteome</keyword>
<dbReference type="InterPro" id="IPR051908">
    <property type="entry name" value="Ribosomal_N-acetyltransferase"/>
</dbReference>
<dbReference type="InterPro" id="IPR000182">
    <property type="entry name" value="GNAT_dom"/>
</dbReference>
<reference evidence="2" key="1">
    <citation type="submission" date="2022-08" db="EMBL/GenBank/DDBJ databases">
        <authorList>
            <person name="Li F."/>
        </authorList>
    </citation>
    <scope>NUCLEOTIDE SEQUENCE</scope>
    <source>
        <strain evidence="2">MQZ15Z-1</strain>
    </source>
</reference>
<dbReference type="PROSITE" id="PS51186">
    <property type="entry name" value="GNAT"/>
    <property type="match status" value="2"/>
</dbReference>
<protein>
    <submittedName>
        <fullName evidence="2">GNAT family N-acetyltransferase</fullName>
    </submittedName>
</protein>
<evidence type="ECO:0000259" key="1">
    <source>
        <dbReference type="PROSITE" id="PS51186"/>
    </source>
</evidence>
<accession>A0A9X2T5N1</accession>
<dbReference type="GO" id="GO:1990189">
    <property type="term" value="F:protein N-terminal-serine acetyltransferase activity"/>
    <property type="evidence" value="ECO:0007669"/>
    <property type="project" value="TreeGrafter"/>
</dbReference>
<dbReference type="PANTHER" id="PTHR43441">
    <property type="entry name" value="RIBOSOMAL-PROTEIN-SERINE ACETYLTRANSFERASE"/>
    <property type="match status" value="1"/>
</dbReference>
<dbReference type="CDD" id="cd04301">
    <property type="entry name" value="NAT_SF"/>
    <property type="match status" value="1"/>
</dbReference>
<gene>
    <name evidence="2" type="ORF">NVS89_20450</name>
</gene>
<evidence type="ECO:0000313" key="2">
    <source>
        <dbReference type="EMBL" id="MCS0497466.1"/>
    </source>
</evidence>
<feature type="domain" description="N-acetyltransferase" evidence="1">
    <location>
        <begin position="234"/>
        <end position="381"/>
    </location>
</feature>
<dbReference type="AlphaFoldDB" id="A0A9X2T5N1"/>
<feature type="domain" description="N-acetyltransferase" evidence="1">
    <location>
        <begin position="38"/>
        <end position="184"/>
    </location>
</feature>
<dbReference type="GO" id="GO:0005737">
    <property type="term" value="C:cytoplasm"/>
    <property type="evidence" value="ECO:0007669"/>
    <property type="project" value="TreeGrafter"/>
</dbReference>
<organism evidence="2 3">
    <name type="scientific">Ancylobacter mangrovi</name>
    <dbReference type="NCBI Taxonomy" id="2972472"/>
    <lineage>
        <taxon>Bacteria</taxon>
        <taxon>Pseudomonadati</taxon>
        <taxon>Pseudomonadota</taxon>
        <taxon>Alphaproteobacteria</taxon>
        <taxon>Hyphomicrobiales</taxon>
        <taxon>Xanthobacteraceae</taxon>
        <taxon>Ancylobacter</taxon>
    </lineage>
</organism>
<dbReference type="EMBL" id="JANTHZ010000012">
    <property type="protein sequence ID" value="MCS0497466.1"/>
    <property type="molecule type" value="Genomic_DNA"/>
</dbReference>
<dbReference type="Proteomes" id="UP001151088">
    <property type="component" value="Unassembled WGS sequence"/>
</dbReference>
<name>A0A9X2T5N1_9HYPH</name>
<dbReference type="PANTHER" id="PTHR43441:SF2">
    <property type="entry name" value="FAMILY ACETYLTRANSFERASE, PUTATIVE (AFU_ORTHOLOGUE AFUA_7G00850)-RELATED"/>
    <property type="match status" value="1"/>
</dbReference>
<dbReference type="GO" id="GO:0008999">
    <property type="term" value="F:protein-N-terminal-alanine acetyltransferase activity"/>
    <property type="evidence" value="ECO:0007669"/>
    <property type="project" value="TreeGrafter"/>
</dbReference>
<dbReference type="Pfam" id="PF13302">
    <property type="entry name" value="Acetyltransf_3"/>
    <property type="match status" value="1"/>
</dbReference>
<dbReference type="InterPro" id="IPR016181">
    <property type="entry name" value="Acyl_CoA_acyltransferase"/>
</dbReference>